<evidence type="ECO:0000313" key="2">
    <source>
        <dbReference type="EMBL" id="KAG6379352.1"/>
    </source>
</evidence>
<organism evidence="2 3">
    <name type="scientific">Boletus reticuloceps</name>
    <dbReference type="NCBI Taxonomy" id="495285"/>
    <lineage>
        <taxon>Eukaryota</taxon>
        <taxon>Fungi</taxon>
        <taxon>Dikarya</taxon>
        <taxon>Basidiomycota</taxon>
        <taxon>Agaricomycotina</taxon>
        <taxon>Agaricomycetes</taxon>
        <taxon>Agaricomycetidae</taxon>
        <taxon>Boletales</taxon>
        <taxon>Boletineae</taxon>
        <taxon>Boletaceae</taxon>
        <taxon>Boletoideae</taxon>
        <taxon>Boletus</taxon>
    </lineage>
</organism>
<accession>A0A8I2YY68</accession>
<keyword evidence="3" id="KW-1185">Reference proteome</keyword>
<dbReference type="Proteomes" id="UP000683000">
    <property type="component" value="Unassembled WGS sequence"/>
</dbReference>
<comment type="caution">
    <text evidence="2">The sequence shown here is derived from an EMBL/GenBank/DDBJ whole genome shotgun (WGS) entry which is preliminary data.</text>
</comment>
<evidence type="ECO:0000313" key="3">
    <source>
        <dbReference type="Proteomes" id="UP000683000"/>
    </source>
</evidence>
<dbReference type="EMBL" id="JAGFBS010000005">
    <property type="protein sequence ID" value="KAG6379352.1"/>
    <property type="molecule type" value="Genomic_DNA"/>
</dbReference>
<feature type="region of interest" description="Disordered" evidence="1">
    <location>
        <begin position="1"/>
        <end position="22"/>
    </location>
</feature>
<feature type="compositionally biased region" description="Basic and acidic residues" evidence="1">
    <location>
        <begin position="1"/>
        <end position="10"/>
    </location>
</feature>
<evidence type="ECO:0000256" key="1">
    <source>
        <dbReference type="SAM" id="MobiDB-lite"/>
    </source>
</evidence>
<sequence>MFGDTTHLDTDAAWNDPNVGSTSGDNSMVPIKLPKLRQLDVLLPNAMALQIYRNCYIPALKRLTFSPYHHTSWEDVDALVAQLAGPQPVICTLASSEAQLFDTRNQSHSSVLAGIEQLCINHYYLDWSTASECIDSAYCNLHQLTSLSLRGTYVPAFINLLFAPTGRRCDLRLPQLKTLAIKMNNCDHPYIRHVCALAWHRKEMGVPLRALIFRGVRRGRFPEECLWWCRENLETSIYFEY</sequence>
<proteinExistence type="predicted"/>
<gene>
    <name evidence="2" type="ORF">JVT61DRAFT_11814</name>
</gene>
<protein>
    <submittedName>
        <fullName evidence="2">Uncharacterized protein</fullName>
    </submittedName>
</protein>
<reference evidence="2" key="1">
    <citation type="submission" date="2021-03" db="EMBL/GenBank/DDBJ databases">
        <title>Evolutionary innovations through gain and loss of genes in the ectomycorrhizal Boletales.</title>
        <authorList>
            <person name="Wu G."/>
            <person name="Miyauchi S."/>
            <person name="Morin E."/>
            <person name="Yang Z.-L."/>
            <person name="Xu J."/>
            <person name="Martin F.M."/>
        </authorList>
    </citation>
    <scope>NUCLEOTIDE SEQUENCE</scope>
    <source>
        <strain evidence="2">BR01</strain>
    </source>
</reference>
<name>A0A8I2YY68_9AGAM</name>
<dbReference type="AlphaFoldDB" id="A0A8I2YY68"/>